<dbReference type="Proteomes" id="UP000001382">
    <property type="component" value="Chromosome"/>
</dbReference>
<evidence type="ECO:0000313" key="6">
    <source>
        <dbReference type="Proteomes" id="UP000001382"/>
    </source>
</evidence>
<dbReference type="STRING" id="526225.Gobs_0370"/>
<gene>
    <name evidence="5" type="ordered locus">Gobs_0370</name>
</gene>
<dbReference type="SUPFAM" id="SSF53756">
    <property type="entry name" value="UDP-Glycosyltransferase/glycogen phosphorylase"/>
    <property type="match status" value="1"/>
</dbReference>
<evidence type="ECO:0000256" key="2">
    <source>
        <dbReference type="ARBA" id="ARBA00022679"/>
    </source>
</evidence>
<reference evidence="6" key="2">
    <citation type="submission" date="2010-01" db="EMBL/GenBank/DDBJ databases">
        <title>The complete genome of Geodermatophilus obscurus DSM 43160.</title>
        <authorList>
            <consortium name="US DOE Joint Genome Institute (JGI-PGF)"/>
            <person name="Lucas S."/>
            <person name="Copeland A."/>
            <person name="Lapidus A."/>
            <person name="Glavina del Rio T."/>
            <person name="Dalin E."/>
            <person name="Tice H."/>
            <person name="Bruce D."/>
            <person name="Goodwin L."/>
            <person name="Pitluck S."/>
            <person name="Kyrpides N."/>
            <person name="Mavromatis K."/>
            <person name="Ivanova N."/>
            <person name="Munk A.C."/>
            <person name="Brettin T."/>
            <person name="Detter J.C."/>
            <person name="Han C."/>
            <person name="Larimer F."/>
            <person name="Land M."/>
            <person name="Hauser L."/>
            <person name="Markowitz V."/>
            <person name="Cheng J.-F."/>
            <person name="Hugenholtz P."/>
            <person name="Woyke T."/>
            <person name="Wu D."/>
            <person name="Jando M."/>
            <person name="Schneider S."/>
            <person name="Klenk H.-P."/>
            <person name="Eisen J.A."/>
        </authorList>
    </citation>
    <scope>NUCLEOTIDE SEQUENCE [LARGE SCALE GENOMIC DNA]</scope>
    <source>
        <strain evidence="6">ATCC 25078 / DSM 43160 / JCM 3152 / KCC A-0152 / KCTC 9177 / NBRC 13315 / NRRL B-3577 / G-20</strain>
    </source>
</reference>
<dbReference type="GO" id="GO:0016757">
    <property type="term" value="F:glycosyltransferase activity"/>
    <property type="evidence" value="ECO:0007669"/>
    <property type="project" value="UniProtKB-KW"/>
</dbReference>
<dbReference type="Pfam" id="PF00534">
    <property type="entry name" value="Glycos_transf_1"/>
    <property type="match status" value="1"/>
</dbReference>
<organism evidence="5 6">
    <name type="scientific">Geodermatophilus obscurus (strain ATCC 25078 / DSM 43160 / JCM 3152 / CCUG 61914 / KCC A-0152 / KCTC 9177 / NBRC 13315 / NRRL B-3577 / G-20)</name>
    <dbReference type="NCBI Taxonomy" id="526225"/>
    <lineage>
        <taxon>Bacteria</taxon>
        <taxon>Bacillati</taxon>
        <taxon>Actinomycetota</taxon>
        <taxon>Actinomycetes</taxon>
        <taxon>Geodermatophilales</taxon>
        <taxon>Geodermatophilaceae</taxon>
        <taxon>Geodermatophilus</taxon>
    </lineage>
</organism>
<accession>D2S553</accession>
<dbReference type="KEGG" id="gob:Gobs_0370"/>
<protein>
    <submittedName>
        <fullName evidence="5">Glycosyl transferase group 1</fullName>
    </submittedName>
</protein>
<sequence length="401" mass="43513">MSRPCSILIVVDTLTDNGSLRWVHKLAALWLEASWAVVYLSLKRGVDGRPPLMPPAGASLTYGDTAERRFRRGLPGAVLRALRAARAADAVMVISEVELSLPFAYVIARLVRRPFVVYVQNVPERSHEIHLNRWRSPLWRHCLTHADAVLCVAPAGAESAARMGVDRSKLTVASTGIDVDMVRRLGSPDGPGRPQHTSAPLVACGELYHRKGYDLLLRALADVRRMGHPVRLVLIGEGQEGPTLKRLAQDLGLSEAVTFTGHLGNPLPEIAQSAAFVHCARVEGVPQVLLEAIALGVPTIATDCDGGGPRMILGGGAYGRLVEPESVPALVEAILAHLNDPSQLTQQAAEGEIHLREHFSPARTAEIVLDVLARVDESRPRRRGALSRWRERRLSAAVPTP</sequence>
<dbReference type="EMBL" id="CP001867">
    <property type="protein sequence ID" value="ADB73164.1"/>
    <property type="molecule type" value="Genomic_DNA"/>
</dbReference>
<keyword evidence="6" id="KW-1185">Reference proteome</keyword>
<evidence type="ECO:0000256" key="1">
    <source>
        <dbReference type="ARBA" id="ARBA00022676"/>
    </source>
</evidence>
<dbReference type="InterPro" id="IPR001296">
    <property type="entry name" value="Glyco_trans_1"/>
</dbReference>
<dbReference type="eggNOG" id="COG0438">
    <property type="taxonomic scope" value="Bacteria"/>
</dbReference>
<dbReference type="InterPro" id="IPR028098">
    <property type="entry name" value="Glyco_trans_4-like_N"/>
</dbReference>
<reference evidence="5 6" key="1">
    <citation type="journal article" date="2010" name="Stand. Genomic Sci.">
        <title>Complete genome sequence of Geodermatophilus obscurus type strain (G-20).</title>
        <authorList>
            <person name="Ivanova N."/>
            <person name="Sikorski J."/>
            <person name="Jando M."/>
            <person name="Munk C."/>
            <person name="Lapidus A."/>
            <person name="Glavina Del Rio T."/>
            <person name="Copeland A."/>
            <person name="Tice H."/>
            <person name="Cheng J.-F."/>
            <person name="Lucas S."/>
            <person name="Chen F."/>
            <person name="Nolan M."/>
            <person name="Bruce D."/>
            <person name="Goodwin L."/>
            <person name="Pitluck S."/>
            <person name="Mavromatis K."/>
            <person name="Mikhailova N."/>
            <person name="Pati A."/>
            <person name="Chen A."/>
            <person name="Palaniappan K."/>
            <person name="Land M."/>
            <person name="Hauser L."/>
            <person name="Chang Y.-J."/>
            <person name="Jeffries C.D."/>
            <person name="Meincke L."/>
            <person name="Brettin T."/>
            <person name="Detter J.C."/>
            <person name="Detter J.C."/>
            <person name="Rohde M."/>
            <person name="Goeker M."/>
            <person name="Bristow J."/>
            <person name="Eisen J.A."/>
            <person name="Markowitz V."/>
            <person name="Hugenholtz P."/>
            <person name="Kyrpides N.C."/>
            <person name="Klenk H.-P."/>
        </authorList>
    </citation>
    <scope>NUCLEOTIDE SEQUENCE [LARGE SCALE GENOMIC DNA]</scope>
    <source>
        <strain evidence="6">ATCC 25078 / DSM 43160 / JCM 3152 / KCC A-0152 / KCTC 9177 / NBRC 13315 / NRRL B-3577 / G-20</strain>
    </source>
</reference>
<proteinExistence type="predicted"/>
<keyword evidence="1" id="KW-0328">Glycosyltransferase</keyword>
<dbReference type="Pfam" id="PF13439">
    <property type="entry name" value="Glyco_transf_4"/>
    <property type="match status" value="1"/>
</dbReference>
<dbReference type="Gene3D" id="3.40.50.2000">
    <property type="entry name" value="Glycogen Phosphorylase B"/>
    <property type="match status" value="2"/>
</dbReference>
<evidence type="ECO:0000259" key="3">
    <source>
        <dbReference type="Pfam" id="PF00534"/>
    </source>
</evidence>
<name>D2S553_GEOOG</name>
<feature type="domain" description="Glycosyl transferase family 1" evidence="3">
    <location>
        <begin position="202"/>
        <end position="346"/>
    </location>
</feature>
<dbReference type="PANTHER" id="PTHR12526">
    <property type="entry name" value="GLYCOSYLTRANSFERASE"/>
    <property type="match status" value="1"/>
</dbReference>
<dbReference type="CDD" id="cd03811">
    <property type="entry name" value="GT4_GT28_WabH-like"/>
    <property type="match status" value="1"/>
</dbReference>
<dbReference type="AlphaFoldDB" id="D2S553"/>
<evidence type="ECO:0000313" key="5">
    <source>
        <dbReference type="EMBL" id="ADB73164.1"/>
    </source>
</evidence>
<dbReference type="CAZy" id="GT4">
    <property type="family name" value="Glycosyltransferase Family 4"/>
</dbReference>
<keyword evidence="2 5" id="KW-0808">Transferase</keyword>
<evidence type="ECO:0000259" key="4">
    <source>
        <dbReference type="Pfam" id="PF13439"/>
    </source>
</evidence>
<feature type="domain" description="Glycosyltransferase subfamily 4-like N-terminal" evidence="4">
    <location>
        <begin position="20"/>
        <end position="180"/>
    </location>
</feature>
<dbReference type="HOGENOM" id="CLU_009583_0_0_11"/>